<evidence type="ECO:0000313" key="3">
    <source>
        <dbReference type="EMBL" id="PNY28541.1"/>
    </source>
</evidence>
<feature type="region of interest" description="Disordered" evidence="2">
    <location>
        <begin position="308"/>
        <end position="349"/>
    </location>
</feature>
<feature type="region of interest" description="Disordered" evidence="2">
    <location>
        <begin position="1"/>
        <end position="135"/>
    </location>
</feature>
<name>A0A2K3QLY3_9HYPO</name>
<feature type="compositionally biased region" description="Polar residues" evidence="2">
    <location>
        <begin position="63"/>
        <end position="98"/>
    </location>
</feature>
<gene>
    <name evidence="3" type="ORF">TCAP_01534</name>
</gene>
<dbReference type="PANTHER" id="PTHR38701:SF1">
    <property type="entry name" value="UP-REGULATED DURING SEPTATION PROTEIN 1 DOMAIN-CONTAINING PROTEIN"/>
    <property type="match status" value="1"/>
</dbReference>
<reference evidence="3 4" key="1">
    <citation type="submission" date="2017-08" db="EMBL/GenBank/DDBJ databases">
        <title>Harnessing the power of phylogenomics to disentangle the directionality and signatures of interkingdom host jumping in the parasitic fungal genus Tolypocladium.</title>
        <authorList>
            <person name="Quandt C.A."/>
            <person name="Patterson W."/>
            <person name="Spatafora J.W."/>
        </authorList>
    </citation>
    <scope>NUCLEOTIDE SEQUENCE [LARGE SCALE GENOMIC DNA]</scope>
    <source>
        <strain evidence="3 4">CBS 113982</strain>
    </source>
</reference>
<sequence length="617" mass="65373">MPVGDRPRQPQLSAAAARSVNRTPLTPKITPKIAAKTPSSTVTTPLARRPLSAHAPRDDVSTPVASFLSTNNVTPRSGTRQTRVDTVNSTPSGTPNPERTSDGCDGGARAGLGIPGPGSDGSRQAGASPGETGDANKFFYASEAKPAQQPAALQRPATFFYANGISAETKRTLNPPANATFTPVLAPMQEPAATKFFYANGTPDLGPPRPTLPAPGTASTVSTSSRVAVVRPTSSSATVLAASAIQRPASPIKAASTSIGQTLLACPVRPTSPNQLPSIQSPPTLAPAASSAGRRRVSIDAAPKVMNRGHARTGSVPITDTLSLPRFAMSPTPSESTSTPLGPRASQRAMTMASILQAAEELREQDEDNDGADQSGLQSPTKSSYAADPVSELVANARRERKVQDLEITNASLEAINRTLERQLRKQTAELRRYRRLSRSGRISLASAASSRVPSAALTDPPVDLSEEEATEDEDEELDSIDDSDLSSNDSTSAGNPLSPSEKLAARRMRDERRLQLDLTKHQELLVDSQKMNQSLKRCLDWTQVLIKEGQKALEYHVRVSDVKIGGRVLAPPDEDEDSVPFVHTAMVGTDEPGLEPPWTKGPQDRDSGIELPVDGG</sequence>
<feature type="region of interest" description="Disordered" evidence="2">
    <location>
        <begin position="445"/>
        <end position="509"/>
    </location>
</feature>
<feature type="compositionally biased region" description="Low complexity" evidence="2">
    <location>
        <begin position="330"/>
        <end position="340"/>
    </location>
</feature>
<feature type="compositionally biased region" description="Acidic residues" evidence="2">
    <location>
        <begin position="465"/>
        <end position="485"/>
    </location>
</feature>
<feature type="compositionally biased region" description="Gly residues" evidence="2">
    <location>
        <begin position="104"/>
        <end position="119"/>
    </location>
</feature>
<feature type="region of interest" description="Disordered" evidence="2">
    <location>
        <begin position="273"/>
        <end position="295"/>
    </location>
</feature>
<dbReference type="EMBL" id="NRSZ01000245">
    <property type="protein sequence ID" value="PNY28541.1"/>
    <property type="molecule type" value="Genomic_DNA"/>
</dbReference>
<feature type="coiled-coil region" evidence="1">
    <location>
        <begin position="403"/>
        <end position="437"/>
    </location>
</feature>
<feature type="compositionally biased region" description="Polar residues" evidence="2">
    <location>
        <begin position="375"/>
        <end position="384"/>
    </location>
</feature>
<feature type="compositionally biased region" description="Low complexity" evidence="2">
    <location>
        <begin position="281"/>
        <end position="292"/>
    </location>
</feature>
<accession>A0A2K3QLY3</accession>
<dbReference type="Proteomes" id="UP000236621">
    <property type="component" value="Unassembled WGS sequence"/>
</dbReference>
<dbReference type="OrthoDB" id="2555519at2759"/>
<feature type="region of interest" description="Disordered" evidence="2">
    <location>
        <begin position="588"/>
        <end position="617"/>
    </location>
</feature>
<comment type="caution">
    <text evidence="3">The sequence shown here is derived from an EMBL/GenBank/DDBJ whole genome shotgun (WGS) entry which is preliminary data.</text>
</comment>
<evidence type="ECO:0000256" key="1">
    <source>
        <dbReference type="SAM" id="Coils"/>
    </source>
</evidence>
<evidence type="ECO:0000256" key="2">
    <source>
        <dbReference type="SAM" id="MobiDB-lite"/>
    </source>
</evidence>
<dbReference type="STRING" id="45235.A0A2K3QLY3"/>
<evidence type="ECO:0000313" key="4">
    <source>
        <dbReference type="Proteomes" id="UP000236621"/>
    </source>
</evidence>
<keyword evidence="4" id="KW-1185">Reference proteome</keyword>
<feature type="compositionally biased region" description="Low complexity" evidence="2">
    <location>
        <begin position="445"/>
        <end position="457"/>
    </location>
</feature>
<dbReference type="AlphaFoldDB" id="A0A2K3QLY3"/>
<dbReference type="PANTHER" id="PTHR38701">
    <property type="entry name" value="CHROMOSOME 8, WHOLE GENOME SHOTGUN SEQUENCE"/>
    <property type="match status" value="1"/>
</dbReference>
<proteinExistence type="predicted"/>
<protein>
    <submittedName>
        <fullName evidence="3">Uncharacterized protein</fullName>
    </submittedName>
</protein>
<organism evidence="3 4">
    <name type="scientific">Tolypocladium capitatum</name>
    <dbReference type="NCBI Taxonomy" id="45235"/>
    <lineage>
        <taxon>Eukaryota</taxon>
        <taxon>Fungi</taxon>
        <taxon>Dikarya</taxon>
        <taxon>Ascomycota</taxon>
        <taxon>Pezizomycotina</taxon>
        <taxon>Sordariomycetes</taxon>
        <taxon>Hypocreomycetidae</taxon>
        <taxon>Hypocreales</taxon>
        <taxon>Ophiocordycipitaceae</taxon>
        <taxon>Tolypocladium</taxon>
    </lineage>
</organism>
<keyword evidence="1" id="KW-0175">Coiled coil</keyword>
<feature type="region of interest" description="Disordered" evidence="2">
    <location>
        <begin position="362"/>
        <end position="389"/>
    </location>
</feature>